<dbReference type="PANTHER" id="PTHR43233">
    <property type="entry name" value="FAMILY N-ACETYLTRANSFERASE, PUTATIVE (AFU_ORTHOLOGUE AFUA_6G03350)-RELATED"/>
    <property type="match status" value="1"/>
</dbReference>
<gene>
    <name evidence="1" type="ORF">ESV85_09690</name>
</gene>
<dbReference type="OrthoDB" id="3216107at2"/>
<evidence type="ECO:0000313" key="2">
    <source>
        <dbReference type="Proteomes" id="UP000321935"/>
    </source>
</evidence>
<dbReference type="PANTHER" id="PTHR43233:SF1">
    <property type="entry name" value="FAMILY N-ACETYLTRANSFERASE, PUTATIVE (AFU_ORTHOLOGUE AFUA_6G03350)-RELATED"/>
    <property type="match status" value="1"/>
</dbReference>
<sequence>MEIMEGTKDDYLISTSVDKLDLKLIYNFLSTESGWSNGISFETVNKSIENSLNFGVYIRSQQIGFGRVITDFSTIARIRDVFEL</sequence>
<dbReference type="RefSeq" id="WP_146916990.1">
    <property type="nucleotide sequence ID" value="NZ_VORW01000004.1"/>
</dbReference>
<reference evidence="1 2" key="1">
    <citation type="submission" date="2019-08" db="EMBL/GenBank/DDBJ databases">
        <title>Genomes sequence of Algoriphagus aquimarinus ACAM450.</title>
        <authorList>
            <person name="Bowman J.P."/>
        </authorList>
    </citation>
    <scope>NUCLEOTIDE SEQUENCE [LARGE SCALE GENOMIC DNA]</scope>
    <source>
        <strain evidence="1 2">ACAM 450</strain>
    </source>
</reference>
<dbReference type="Gene3D" id="3.40.630.30">
    <property type="match status" value="1"/>
</dbReference>
<organism evidence="1 2">
    <name type="scientific">Algoriphagus aquimarinus</name>
    <dbReference type="NCBI Taxonomy" id="237018"/>
    <lineage>
        <taxon>Bacteria</taxon>
        <taxon>Pseudomonadati</taxon>
        <taxon>Bacteroidota</taxon>
        <taxon>Cytophagia</taxon>
        <taxon>Cytophagales</taxon>
        <taxon>Cyclobacteriaceae</taxon>
        <taxon>Algoriphagus</taxon>
    </lineage>
</organism>
<evidence type="ECO:0008006" key="3">
    <source>
        <dbReference type="Google" id="ProtNLM"/>
    </source>
</evidence>
<evidence type="ECO:0000313" key="1">
    <source>
        <dbReference type="EMBL" id="TXE12296.1"/>
    </source>
</evidence>
<protein>
    <recommendedName>
        <fullName evidence="3">GNAT family N-acetyltransferase</fullName>
    </recommendedName>
</protein>
<comment type="caution">
    <text evidence="1">The sequence shown here is derived from an EMBL/GenBank/DDBJ whole genome shotgun (WGS) entry which is preliminary data.</text>
</comment>
<dbReference type="InterPro" id="IPR053144">
    <property type="entry name" value="Acetyltransferase_Butenolide"/>
</dbReference>
<accession>A0A5C7AU83</accession>
<dbReference type="AlphaFoldDB" id="A0A5C7AU83"/>
<dbReference type="Proteomes" id="UP000321935">
    <property type="component" value="Unassembled WGS sequence"/>
</dbReference>
<name>A0A5C7AU83_9BACT</name>
<proteinExistence type="predicted"/>
<dbReference type="EMBL" id="VORW01000004">
    <property type="protein sequence ID" value="TXE12296.1"/>
    <property type="molecule type" value="Genomic_DNA"/>
</dbReference>